<proteinExistence type="predicted"/>
<dbReference type="EMBL" id="CAJGYO010000015">
    <property type="protein sequence ID" value="CAD6270104.1"/>
    <property type="molecule type" value="Genomic_DNA"/>
</dbReference>
<keyword evidence="2" id="KW-1185">Reference proteome</keyword>
<gene>
    <name evidence="1" type="ORF">NCGR_LOCUS53400</name>
</gene>
<accession>A0A811RJU3</accession>
<reference evidence="1" key="1">
    <citation type="submission" date="2020-10" db="EMBL/GenBank/DDBJ databases">
        <authorList>
            <person name="Han B."/>
            <person name="Lu T."/>
            <person name="Zhao Q."/>
            <person name="Huang X."/>
            <person name="Zhao Y."/>
        </authorList>
    </citation>
    <scope>NUCLEOTIDE SEQUENCE</scope>
</reference>
<evidence type="ECO:0000313" key="1">
    <source>
        <dbReference type="EMBL" id="CAD6270104.1"/>
    </source>
</evidence>
<dbReference type="AlphaFoldDB" id="A0A811RJU3"/>
<protein>
    <submittedName>
        <fullName evidence="1">Uncharacterized protein</fullName>
    </submittedName>
</protein>
<dbReference type="Proteomes" id="UP000604825">
    <property type="component" value="Unassembled WGS sequence"/>
</dbReference>
<organism evidence="1 2">
    <name type="scientific">Miscanthus lutarioriparius</name>
    <dbReference type="NCBI Taxonomy" id="422564"/>
    <lineage>
        <taxon>Eukaryota</taxon>
        <taxon>Viridiplantae</taxon>
        <taxon>Streptophyta</taxon>
        <taxon>Embryophyta</taxon>
        <taxon>Tracheophyta</taxon>
        <taxon>Spermatophyta</taxon>
        <taxon>Magnoliopsida</taxon>
        <taxon>Liliopsida</taxon>
        <taxon>Poales</taxon>
        <taxon>Poaceae</taxon>
        <taxon>PACMAD clade</taxon>
        <taxon>Panicoideae</taxon>
        <taxon>Andropogonodae</taxon>
        <taxon>Andropogoneae</taxon>
        <taxon>Saccharinae</taxon>
        <taxon>Miscanthus</taxon>
    </lineage>
</organism>
<comment type="caution">
    <text evidence="1">The sequence shown here is derived from an EMBL/GenBank/DDBJ whole genome shotgun (WGS) entry which is preliminary data.</text>
</comment>
<name>A0A811RJU3_9POAL</name>
<dbReference type="OrthoDB" id="1916346at2759"/>
<sequence>MIQWPTWELGEMEGKLCITCMVGRVDAIVVIRLDFACRTTCGAASWTLAGHIEGRSLRRCQDNKLLRLVGVCTASGKRLLVMLLVIRPPDATFDFMEGFAFVNCR</sequence>
<evidence type="ECO:0000313" key="2">
    <source>
        <dbReference type="Proteomes" id="UP000604825"/>
    </source>
</evidence>